<name>A0A3S0CN86_9FLAO</name>
<dbReference type="RefSeq" id="WP_126160546.1">
    <property type="nucleotide sequence ID" value="NZ_RQPJ01000001.1"/>
</dbReference>
<dbReference type="OrthoDB" id="6400902at2"/>
<keyword evidence="2" id="KW-1185">Reference proteome</keyword>
<reference evidence="1 2" key="1">
    <citation type="submission" date="2018-11" db="EMBL/GenBank/DDBJ databases">
        <title>Arenibacter aquaticus sp.nov., a marine bacterium isolated from surface seawater in the South China Sea.</title>
        <authorList>
            <person name="Guo J."/>
            <person name="Sun J."/>
        </authorList>
    </citation>
    <scope>NUCLEOTIDE SEQUENCE [LARGE SCALE GENOMIC DNA]</scope>
    <source>
        <strain evidence="1 2">GUO666</strain>
    </source>
</reference>
<comment type="caution">
    <text evidence="1">The sequence shown here is derived from an EMBL/GenBank/DDBJ whole genome shotgun (WGS) entry which is preliminary data.</text>
</comment>
<dbReference type="EMBL" id="RQPJ01000001">
    <property type="protein sequence ID" value="RTE55243.1"/>
    <property type="molecule type" value="Genomic_DNA"/>
</dbReference>
<organism evidence="1 2">
    <name type="scientific">Arenibacter aquaticus</name>
    <dbReference type="NCBI Taxonomy" id="2489054"/>
    <lineage>
        <taxon>Bacteria</taxon>
        <taxon>Pseudomonadati</taxon>
        <taxon>Bacteroidota</taxon>
        <taxon>Flavobacteriia</taxon>
        <taxon>Flavobacteriales</taxon>
        <taxon>Flavobacteriaceae</taxon>
        <taxon>Arenibacter</taxon>
    </lineage>
</organism>
<proteinExistence type="predicted"/>
<evidence type="ECO:0000313" key="2">
    <source>
        <dbReference type="Proteomes" id="UP000267585"/>
    </source>
</evidence>
<gene>
    <name evidence="1" type="ORF">EHW67_01370</name>
</gene>
<dbReference type="Proteomes" id="UP000267585">
    <property type="component" value="Unassembled WGS sequence"/>
</dbReference>
<evidence type="ECO:0000313" key="1">
    <source>
        <dbReference type="EMBL" id="RTE55243.1"/>
    </source>
</evidence>
<sequence>MPILHRLWKSWRYAKITLAFVVLSFVNMEKIKYFQPRTILMEPYSTLEYSVAVEDSISDTAILYKVSSKEGFPIYFYRELFTPVCFDNKCRPLTIRLYWNVTGRYLGFELPEGEFLSKTDHDPFTTEEYEKLNGILANESTPLASIDYNQLTVDANSHGLDDIDGIASATPQNLAPYVINGAAYTTYKLWHEINGPMKRKVQDLTIDDLSPALVLKILKSPVLVDKIWALERIDGYVEFTTELKEQVFELMKDDNYIIVEKALNAINVNELDSDNVQQRLMETLVHENYNIQIRVIEKIADCDALKTSVTMGLVENLGDLNGQVLKKALLVLGKQKLTSDIYFKIAELLRSENRFISNSVKMFLQNENIKEPQILTLLKEE</sequence>
<dbReference type="AlphaFoldDB" id="A0A3S0CN86"/>
<accession>A0A3S0CN86</accession>
<protein>
    <submittedName>
        <fullName evidence="1">Uncharacterized protein</fullName>
    </submittedName>
</protein>